<organism evidence="2 3">
    <name type="scientific">Cognatishimia maritima</name>
    <dbReference type="NCBI Taxonomy" id="870908"/>
    <lineage>
        <taxon>Bacteria</taxon>
        <taxon>Pseudomonadati</taxon>
        <taxon>Pseudomonadota</taxon>
        <taxon>Alphaproteobacteria</taxon>
        <taxon>Rhodobacterales</taxon>
        <taxon>Paracoccaceae</taxon>
        <taxon>Cognatishimia</taxon>
    </lineage>
</organism>
<dbReference type="SUPFAM" id="SSF51735">
    <property type="entry name" value="NAD(P)-binding Rossmann-fold domains"/>
    <property type="match status" value="1"/>
</dbReference>
<evidence type="ECO:0000313" key="3">
    <source>
        <dbReference type="Proteomes" id="UP000184211"/>
    </source>
</evidence>
<proteinExistence type="predicted"/>
<accession>A0A1M5SU54</accession>
<evidence type="ECO:0000313" key="2">
    <source>
        <dbReference type="EMBL" id="SHH42034.1"/>
    </source>
</evidence>
<dbReference type="STRING" id="870908.SAMN04488044_2494"/>
<dbReference type="EMBL" id="FQWM01000005">
    <property type="protein sequence ID" value="SHH42034.1"/>
    <property type="molecule type" value="Genomic_DNA"/>
</dbReference>
<dbReference type="InterPro" id="IPR036291">
    <property type="entry name" value="NAD(P)-bd_dom_sf"/>
</dbReference>
<protein>
    <submittedName>
        <fullName evidence="2">Uncharacterized conserved protein YbjT, contains NAD(P)-binding and DUF2867 domains</fullName>
    </submittedName>
</protein>
<dbReference type="Proteomes" id="UP000184211">
    <property type="component" value="Unassembled WGS sequence"/>
</dbReference>
<dbReference type="Gene3D" id="3.40.50.720">
    <property type="entry name" value="NAD(P)-binding Rossmann-like Domain"/>
    <property type="match status" value="1"/>
</dbReference>
<dbReference type="OrthoDB" id="367683at2"/>
<name>A0A1M5SU54_9RHOB</name>
<evidence type="ECO:0000259" key="1">
    <source>
        <dbReference type="Pfam" id="PF13460"/>
    </source>
</evidence>
<dbReference type="RefSeq" id="WP_072793363.1">
    <property type="nucleotide sequence ID" value="NZ_FQWM01000005.1"/>
</dbReference>
<dbReference type="Pfam" id="PF13460">
    <property type="entry name" value="NAD_binding_10"/>
    <property type="match status" value="1"/>
</dbReference>
<dbReference type="PANTHER" id="PTHR14097:SF8">
    <property type="entry name" value="NAD(P)-BINDING DOMAIN-CONTAINING PROTEIN"/>
    <property type="match status" value="1"/>
</dbReference>
<reference evidence="3" key="1">
    <citation type="submission" date="2016-11" db="EMBL/GenBank/DDBJ databases">
        <authorList>
            <person name="Varghese N."/>
            <person name="Submissions S."/>
        </authorList>
    </citation>
    <scope>NUCLEOTIDE SEQUENCE [LARGE SCALE GENOMIC DNA]</scope>
    <source>
        <strain evidence="3">DSM 28223</strain>
    </source>
</reference>
<dbReference type="InterPro" id="IPR016040">
    <property type="entry name" value="NAD(P)-bd_dom"/>
</dbReference>
<keyword evidence="3" id="KW-1185">Reference proteome</keyword>
<dbReference type="PANTHER" id="PTHR14097">
    <property type="entry name" value="OXIDOREDUCTASE HTATIP2"/>
    <property type="match status" value="1"/>
</dbReference>
<sequence length="226" mass="24341">MTGSQGKNVVILGATGAVGTEVLRELAVTPEIAKVTVLTRRALTAVQSDKFAEHIVDPLDPETYQHLLAGHEVAICTLGVGAVSSVSKEEFLRIDRDAVIAFGEAVRAAGCAHFQLLSSVGVSAESRMFYLRSKGELENALSEMEFKRLSLFHPSNILTPQNRYGLGQAIVLAVWPRLTPILSGPLRKFRGVRVETLGRAIARNSAVAGSGTEVLEWDDFQSLTIG</sequence>
<feature type="domain" description="NAD(P)-binding" evidence="1">
    <location>
        <begin position="13"/>
        <end position="129"/>
    </location>
</feature>
<gene>
    <name evidence="2" type="ORF">SAMN04488044_2494</name>
</gene>
<dbReference type="AlphaFoldDB" id="A0A1M5SU54"/>